<evidence type="ECO:0000313" key="2">
    <source>
        <dbReference type="EMBL" id="CAA9993878.1"/>
    </source>
</evidence>
<sequence>MTPATESRGLFGTRLSVVEGLRRLPSEQEVPGSSPAGEPNVPSILLTFGSTFELLIHQDFKYFIGGIKKSVPCSSTPFHLFPEPFTMAGRTRSSWNSSTRASKPTTGRSRKCAILTIKDSSNRSENCSKSESRPRILT</sequence>
<keyword evidence="3" id="KW-1185">Reference proteome</keyword>
<feature type="region of interest" description="Disordered" evidence="1">
    <location>
        <begin position="89"/>
        <end position="115"/>
    </location>
</feature>
<feature type="non-terminal residue" evidence="2">
    <location>
        <position position="138"/>
    </location>
</feature>
<gene>
    <name evidence="2" type="ORF">NTEN_LOCUS739</name>
</gene>
<dbReference type="Proteomes" id="UP000479000">
    <property type="component" value="Unassembled WGS sequence"/>
</dbReference>
<accession>A0A6H5FXG1</accession>
<dbReference type="EMBL" id="CADCXU010001325">
    <property type="protein sequence ID" value="CAA9993878.1"/>
    <property type="molecule type" value="Genomic_DNA"/>
</dbReference>
<dbReference type="AlphaFoldDB" id="A0A6H5FXG1"/>
<feature type="compositionally biased region" description="Polar residues" evidence="1">
    <location>
        <begin position="91"/>
        <end position="107"/>
    </location>
</feature>
<evidence type="ECO:0000313" key="3">
    <source>
        <dbReference type="Proteomes" id="UP000479000"/>
    </source>
</evidence>
<name>A0A6H5FXG1_9HEMI</name>
<evidence type="ECO:0000256" key="1">
    <source>
        <dbReference type="SAM" id="MobiDB-lite"/>
    </source>
</evidence>
<reference evidence="2 3" key="1">
    <citation type="submission" date="2020-02" db="EMBL/GenBank/DDBJ databases">
        <authorList>
            <person name="Ferguson B K."/>
        </authorList>
    </citation>
    <scope>NUCLEOTIDE SEQUENCE [LARGE SCALE GENOMIC DNA]</scope>
</reference>
<organism evidence="2 3">
    <name type="scientific">Nesidiocoris tenuis</name>
    <dbReference type="NCBI Taxonomy" id="355587"/>
    <lineage>
        <taxon>Eukaryota</taxon>
        <taxon>Metazoa</taxon>
        <taxon>Ecdysozoa</taxon>
        <taxon>Arthropoda</taxon>
        <taxon>Hexapoda</taxon>
        <taxon>Insecta</taxon>
        <taxon>Pterygota</taxon>
        <taxon>Neoptera</taxon>
        <taxon>Paraneoptera</taxon>
        <taxon>Hemiptera</taxon>
        <taxon>Heteroptera</taxon>
        <taxon>Panheteroptera</taxon>
        <taxon>Cimicomorpha</taxon>
        <taxon>Miridae</taxon>
        <taxon>Dicyphina</taxon>
        <taxon>Nesidiocoris</taxon>
    </lineage>
</organism>
<proteinExistence type="predicted"/>
<protein>
    <submittedName>
        <fullName evidence="2">Uncharacterized protein</fullName>
    </submittedName>
</protein>